<dbReference type="RefSeq" id="WP_349218695.1">
    <property type="nucleotide sequence ID" value="NZ_JBBMFD010000006.1"/>
</dbReference>
<sequence length="159" mass="17595">MVVGLKTLFAEDGVRHVDYTFTPDEALLAGCSPIHVTGKLQGKSSIVYMTLTAAFTLSLLCDRCMTSYKEAHSVPVEHVLVTSLNREDNDELILVESQEIDLDELVMSDLLLTLPMKHLCREDCKGLCAQCGKNLNEGDCGCKKKPVDPRLEALRKLLD</sequence>
<dbReference type="PANTHER" id="PTHR34374:SF1">
    <property type="entry name" value="LARGE RIBOSOMAL RNA SUBUNIT ACCUMULATION PROTEIN YCED HOMOLOG 1, CHLOROPLASTIC"/>
    <property type="match status" value="1"/>
</dbReference>
<proteinExistence type="predicted"/>
<gene>
    <name evidence="1" type="ORF">WMO26_05365</name>
</gene>
<dbReference type="EMBL" id="JBBMFD010000006">
    <property type="protein sequence ID" value="MEQ2440253.1"/>
    <property type="molecule type" value="Genomic_DNA"/>
</dbReference>
<comment type="caution">
    <text evidence="1">The sequence shown here is derived from an EMBL/GenBank/DDBJ whole genome shotgun (WGS) entry which is preliminary data.</text>
</comment>
<evidence type="ECO:0000313" key="2">
    <source>
        <dbReference type="Proteomes" id="UP001489509"/>
    </source>
</evidence>
<keyword evidence="2" id="KW-1185">Reference proteome</keyword>
<accession>A0ABV1DYX7</accession>
<dbReference type="InterPro" id="IPR003772">
    <property type="entry name" value="YceD"/>
</dbReference>
<dbReference type="Pfam" id="PF02620">
    <property type="entry name" value="YceD"/>
    <property type="match status" value="1"/>
</dbReference>
<evidence type="ECO:0000313" key="1">
    <source>
        <dbReference type="EMBL" id="MEQ2440253.1"/>
    </source>
</evidence>
<organism evidence="1 2">
    <name type="scientific">Solibaculum intestinale</name>
    <dbReference type="NCBI Taxonomy" id="3133165"/>
    <lineage>
        <taxon>Bacteria</taxon>
        <taxon>Bacillati</taxon>
        <taxon>Bacillota</taxon>
        <taxon>Clostridia</taxon>
        <taxon>Eubacteriales</taxon>
        <taxon>Oscillospiraceae</taxon>
        <taxon>Solibaculum</taxon>
    </lineage>
</organism>
<name>A0ABV1DYX7_9FIRM</name>
<protein>
    <submittedName>
        <fullName evidence="1">DUF177 domain-containing protein</fullName>
    </submittedName>
</protein>
<dbReference type="PANTHER" id="PTHR34374">
    <property type="entry name" value="LARGE RIBOSOMAL RNA SUBUNIT ACCUMULATION PROTEIN YCED HOMOLOG 1, CHLOROPLASTIC"/>
    <property type="match status" value="1"/>
</dbReference>
<reference evidence="1 2" key="1">
    <citation type="submission" date="2024-03" db="EMBL/GenBank/DDBJ databases">
        <title>Human intestinal bacterial collection.</title>
        <authorList>
            <person name="Pauvert C."/>
            <person name="Hitch T.C.A."/>
            <person name="Clavel T."/>
        </authorList>
    </citation>
    <scope>NUCLEOTIDE SEQUENCE [LARGE SCALE GENOMIC DNA]</scope>
    <source>
        <strain evidence="1 2">CLA-JM-H44</strain>
    </source>
</reference>
<dbReference type="Proteomes" id="UP001489509">
    <property type="component" value="Unassembled WGS sequence"/>
</dbReference>